<dbReference type="EMBL" id="CABWKQ010000030">
    <property type="protein sequence ID" value="VWX37772.1"/>
    <property type="molecule type" value="Genomic_DNA"/>
</dbReference>
<reference evidence="2 3" key="1">
    <citation type="submission" date="2019-10" db="EMBL/GenBank/DDBJ databases">
        <authorList>
            <person name="Karimi E."/>
        </authorList>
    </citation>
    <scope>NUCLEOTIDE SEQUENCE [LARGE SCALE GENOMIC DNA]</scope>
    <source>
        <strain evidence="2">Exiguobacterium sp. 9Y</strain>
    </source>
</reference>
<evidence type="ECO:0000313" key="3">
    <source>
        <dbReference type="Proteomes" id="UP000439752"/>
    </source>
</evidence>
<name>A0A653IF43_9BACL</name>
<feature type="chain" id="PRO_5038408450" description="Lipoprotein" evidence="1">
    <location>
        <begin position="19"/>
        <end position="201"/>
    </location>
</feature>
<gene>
    <name evidence="2" type="ORF">EXIGUO9Y_360052</name>
</gene>
<keyword evidence="1" id="KW-0732">Signal</keyword>
<evidence type="ECO:0000256" key="1">
    <source>
        <dbReference type="SAM" id="SignalP"/>
    </source>
</evidence>
<keyword evidence="3" id="KW-1185">Reference proteome</keyword>
<protein>
    <recommendedName>
        <fullName evidence="4">Lipoprotein</fullName>
    </recommendedName>
</protein>
<proteinExistence type="predicted"/>
<evidence type="ECO:0008006" key="4">
    <source>
        <dbReference type="Google" id="ProtNLM"/>
    </source>
</evidence>
<organism evidence="2 3">
    <name type="scientific">Exiguobacterium oxidotolerans</name>
    <dbReference type="NCBI Taxonomy" id="223958"/>
    <lineage>
        <taxon>Bacteria</taxon>
        <taxon>Bacillati</taxon>
        <taxon>Bacillota</taxon>
        <taxon>Bacilli</taxon>
        <taxon>Bacillales</taxon>
        <taxon>Bacillales Family XII. Incertae Sedis</taxon>
        <taxon>Exiguobacterium</taxon>
    </lineage>
</organism>
<dbReference type="RefSeq" id="WP_159173721.1">
    <property type="nucleotide sequence ID" value="NZ_LR732312.1"/>
</dbReference>
<dbReference type="Proteomes" id="UP000439752">
    <property type="component" value="Unassembled WGS sequence"/>
</dbReference>
<evidence type="ECO:0000313" key="2">
    <source>
        <dbReference type="EMBL" id="VWX37772.1"/>
    </source>
</evidence>
<feature type="signal peptide" evidence="1">
    <location>
        <begin position="1"/>
        <end position="18"/>
    </location>
</feature>
<sequence length="201" mass="23026">MRGRMGFLIILSSTFLIAGCTDDAVTSKTKLENKKVTVSNQKTDENQIMNHDQFEKLFAHMNEHLKIDQFQLKASTRGSDFTIIDKELSFGKRKWLTVDGTSESPSTQESLYFEDKKQTTQLSIHFAYTDHYIGEDMIQYPSNSGYNKLNQQLANQSDLILISYRNLVISVQQNTLSKIDPETTRLAVERVIKELGQLNIH</sequence>
<dbReference type="AlphaFoldDB" id="A0A653IF43"/>
<accession>A0A653IF43</accession>
<dbReference type="PROSITE" id="PS51257">
    <property type="entry name" value="PROKAR_LIPOPROTEIN"/>
    <property type="match status" value="1"/>
</dbReference>